<gene>
    <name evidence="6" type="primary">glgX_2</name>
    <name evidence="6" type="ORF">LMG31841_05670</name>
</gene>
<evidence type="ECO:0000256" key="2">
    <source>
        <dbReference type="ARBA" id="ARBA00022801"/>
    </source>
</evidence>
<dbReference type="SUPFAM" id="SSF51011">
    <property type="entry name" value="Glycosyl hydrolase domain"/>
    <property type="match status" value="1"/>
</dbReference>
<dbReference type="InterPro" id="IPR017853">
    <property type="entry name" value="GH"/>
</dbReference>
<dbReference type="GO" id="GO:0005980">
    <property type="term" value="P:glycogen catabolic process"/>
    <property type="evidence" value="ECO:0007669"/>
    <property type="project" value="InterPro"/>
</dbReference>
<evidence type="ECO:0000256" key="4">
    <source>
        <dbReference type="SAM" id="MobiDB-lite"/>
    </source>
</evidence>
<dbReference type="InterPro" id="IPR006047">
    <property type="entry name" value="GH13_cat_dom"/>
</dbReference>
<accession>A0A9N8X459</accession>
<dbReference type="InterPro" id="IPR014756">
    <property type="entry name" value="Ig_E-set"/>
</dbReference>
<dbReference type="PANTHER" id="PTHR43002">
    <property type="entry name" value="GLYCOGEN DEBRANCHING ENZYME"/>
    <property type="match status" value="1"/>
</dbReference>
<evidence type="ECO:0000313" key="6">
    <source>
        <dbReference type="EMBL" id="CAG4927193.1"/>
    </source>
</evidence>
<organism evidence="6 7">
    <name type="scientific">Paraburkholderia saeva</name>
    <dbReference type="NCBI Taxonomy" id="2777537"/>
    <lineage>
        <taxon>Bacteria</taxon>
        <taxon>Pseudomonadati</taxon>
        <taxon>Pseudomonadota</taxon>
        <taxon>Betaproteobacteria</taxon>
        <taxon>Burkholderiales</taxon>
        <taxon>Burkholderiaceae</taxon>
        <taxon>Paraburkholderia</taxon>
    </lineage>
</organism>
<keyword evidence="7" id="KW-1185">Reference proteome</keyword>
<feature type="compositionally biased region" description="Basic and acidic residues" evidence="4">
    <location>
        <begin position="471"/>
        <end position="485"/>
    </location>
</feature>
<dbReference type="InterPro" id="IPR013780">
    <property type="entry name" value="Glyco_hydro_b"/>
</dbReference>
<dbReference type="InterPro" id="IPR011837">
    <property type="entry name" value="Glycogen_debranch_GlgX"/>
</dbReference>
<evidence type="ECO:0000256" key="1">
    <source>
        <dbReference type="ARBA" id="ARBA00008061"/>
    </source>
</evidence>
<sequence length="737" mass="83097">MANDIRIAEGSPFPLGATWDGRGVNFALFSANATKVELCLFDERGEKELQRIELPEYTDEVWHVYLHDLGPGAVYGYRVHGPYEPEAGHRFNPNKLLLDPYAKAHVGTLKWDPALFGYTLNAEGEDLTFDERDSAPFMQKCQVVDQSFTWTHATRVRVPWERTIFYETHVRGYTKRHPAVPESLRGTFAGLTQKEVVDHIRRLGVTSVELMPIQSFVNDSYLLDKGLTNYWGYNTIGFFAADPRFFSRGGGQIAEFKELVDHLHEAGLEVILDVVYNHTAEGNERGATLSFRGIDNASYYRLMPDEPRYYINDTGTGNTLNLSHPRVLQMVTDSLRYWVTEMNVDGFRFDLATILGREDHGFDEGGGFLDSCRQDPILSSVKLIAEPWDCGPGGYQVGGFPPGWAEWNDRFRDTTRAFWKGDEGIASELATRMTASGDKFNRRGRRPWSSVNFVTAHDGYTLNDLVSYNDKHNEANGEDNKDGHSDNLSWNCGEEGPTDDEEIRTLRERQKRNLLATLLLSQGTPMLLAGDEFGRTQRGNNNAYCQDNDVSWVDWEGIDADGHALTDFVNKLTTLRHALPVLRRGRFLVGQYNEALDVTDVKWMSPSGDELSNEQWDDPSMRCFCMLIDGRAQATGIRRPAADATLLIAMNAYHDVVDVKLPEIAGSQQWTCLIDTNMPVRDELPEYDSGDIYQITGRSLVLFALHARGSTQHVFDRLAENLVEDPAAGSNQNGTKR</sequence>
<comment type="caution">
    <text evidence="6">The sequence shown here is derived from an EMBL/GenBank/DDBJ whole genome shotgun (WGS) entry which is preliminary data.</text>
</comment>
<evidence type="ECO:0000256" key="3">
    <source>
        <dbReference type="ARBA" id="ARBA00023295"/>
    </source>
</evidence>
<keyword evidence="3 6" id="KW-0326">Glycosidase</keyword>
<dbReference type="SMART" id="SM00642">
    <property type="entry name" value="Aamy"/>
    <property type="match status" value="1"/>
</dbReference>
<dbReference type="Pfam" id="PF00128">
    <property type="entry name" value="Alpha-amylase"/>
    <property type="match status" value="1"/>
</dbReference>
<keyword evidence="2 6" id="KW-0378">Hydrolase</keyword>
<dbReference type="EMBL" id="CAJQZC010000017">
    <property type="protein sequence ID" value="CAG4927193.1"/>
    <property type="molecule type" value="Genomic_DNA"/>
</dbReference>
<protein>
    <submittedName>
        <fullName evidence="6">Glycogen operon protein GlgX</fullName>
        <ecNumber evidence="6">3.2.1.-</ecNumber>
    </submittedName>
</protein>
<dbReference type="InterPro" id="IPR004193">
    <property type="entry name" value="Glyco_hydro_13_N"/>
</dbReference>
<evidence type="ECO:0000313" key="7">
    <source>
        <dbReference type="Proteomes" id="UP000789704"/>
    </source>
</evidence>
<dbReference type="CDD" id="cd11326">
    <property type="entry name" value="AmyAc_Glg_debranch"/>
    <property type="match status" value="1"/>
</dbReference>
<dbReference type="CDD" id="cd02856">
    <property type="entry name" value="E_set_GDE_Isoamylase_N"/>
    <property type="match status" value="1"/>
</dbReference>
<dbReference type="AlphaFoldDB" id="A0A9N8X459"/>
<dbReference type="InterPro" id="IPR044505">
    <property type="entry name" value="GlgX_Isoamylase_N_E_set"/>
</dbReference>
<dbReference type="Pfam" id="PF02922">
    <property type="entry name" value="CBM_48"/>
    <property type="match status" value="1"/>
</dbReference>
<comment type="similarity">
    <text evidence="1">Belongs to the glycosyl hydrolase 13 family.</text>
</comment>
<proteinExistence type="inferred from homology"/>
<dbReference type="RefSeq" id="WP_228883845.1">
    <property type="nucleotide sequence ID" value="NZ_CAJQZC010000017.1"/>
</dbReference>
<evidence type="ECO:0000259" key="5">
    <source>
        <dbReference type="SMART" id="SM00642"/>
    </source>
</evidence>
<dbReference type="EC" id="3.2.1.-" evidence="6"/>
<dbReference type="Gene3D" id="2.60.40.1180">
    <property type="entry name" value="Golgi alpha-mannosidase II"/>
    <property type="match status" value="1"/>
</dbReference>
<dbReference type="InterPro" id="IPR013783">
    <property type="entry name" value="Ig-like_fold"/>
</dbReference>
<dbReference type="GO" id="GO:0004135">
    <property type="term" value="F:amylo-alpha-1,6-glucosidase activity"/>
    <property type="evidence" value="ECO:0007669"/>
    <property type="project" value="InterPro"/>
</dbReference>
<reference evidence="6" key="1">
    <citation type="submission" date="2021-04" db="EMBL/GenBank/DDBJ databases">
        <authorList>
            <person name="Vanwijnsberghe S."/>
        </authorList>
    </citation>
    <scope>NUCLEOTIDE SEQUENCE</scope>
    <source>
        <strain evidence="6">LMG 31841</strain>
    </source>
</reference>
<name>A0A9N8X459_9BURK</name>
<feature type="region of interest" description="Disordered" evidence="4">
    <location>
        <begin position="471"/>
        <end position="499"/>
    </location>
</feature>
<dbReference type="Proteomes" id="UP000789704">
    <property type="component" value="Unassembled WGS sequence"/>
</dbReference>
<dbReference type="SUPFAM" id="SSF81296">
    <property type="entry name" value="E set domains"/>
    <property type="match status" value="1"/>
</dbReference>
<dbReference type="NCBIfam" id="TIGR02100">
    <property type="entry name" value="glgX_debranch"/>
    <property type="match status" value="1"/>
</dbReference>
<feature type="domain" description="Glycosyl hydrolase family 13 catalytic" evidence="5">
    <location>
        <begin position="142"/>
        <end position="576"/>
    </location>
</feature>
<dbReference type="Gene3D" id="2.60.40.10">
    <property type="entry name" value="Immunoglobulins"/>
    <property type="match status" value="1"/>
</dbReference>
<dbReference type="Gene3D" id="3.20.20.80">
    <property type="entry name" value="Glycosidases"/>
    <property type="match status" value="1"/>
</dbReference>
<dbReference type="SUPFAM" id="SSF51445">
    <property type="entry name" value="(Trans)glycosidases"/>
    <property type="match status" value="1"/>
</dbReference>